<dbReference type="Proteomes" id="UP000003844">
    <property type="component" value="Unassembled WGS sequence"/>
</dbReference>
<dbReference type="PANTHER" id="PTHR43157:SF31">
    <property type="entry name" value="PHOSPHATIDYLINOSITOL-GLYCAN BIOSYNTHESIS CLASS F PROTEIN"/>
    <property type="match status" value="1"/>
</dbReference>
<gene>
    <name evidence="3" type="ORF">Gilli_0967</name>
</gene>
<accession>H2BU57</accession>
<dbReference type="NCBIfam" id="NF004846">
    <property type="entry name" value="PRK06197.1"/>
    <property type="match status" value="1"/>
</dbReference>
<evidence type="ECO:0000313" key="3">
    <source>
        <dbReference type="EMBL" id="EHQ01653.1"/>
    </source>
</evidence>
<keyword evidence="4" id="KW-1185">Reference proteome</keyword>
<dbReference type="HOGENOM" id="CLU_010194_44_2_10"/>
<name>H2BU57_GILLR</name>
<dbReference type="Pfam" id="PF00106">
    <property type="entry name" value="adh_short"/>
    <property type="match status" value="1"/>
</dbReference>
<protein>
    <submittedName>
        <fullName evidence="3">Short-chain dehydrogenase/reductase SDR</fullName>
    </submittedName>
</protein>
<keyword evidence="1" id="KW-0560">Oxidoreductase</keyword>
<dbReference type="eggNOG" id="COG1028">
    <property type="taxonomic scope" value="Bacteria"/>
</dbReference>
<dbReference type="CDD" id="cd05327">
    <property type="entry name" value="retinol-DH_like_SDR_c_like"/>
    <property type="match status" value="1"/>
</dbReference>
<dbReference type="PRINTS" id="PR00080">
    <property type="entry name" value="SDRFAMILY"/>
</dbReference>
<dbReference type="PANTHER" id="PTHR43157">
    <property type="entry name" value="PHOSPHATIDYLINOSITOL-GLYCAN BIOSYNTHESIS CLASS F PROTEIN-RELATED"/>
    <property type="match status" value="1"/>
</dbReference>
<dbReference type="EMBL" id="JH594606">
    <property type="protein sequence ID" value="EHQ01653.1"/>
    <property type="molecule type" value="Genomic_DNA"/>
</dbReference>
<dbReference type="SUPFAM" id="SSF51735">
    <property type="entry name" value="NAD(P)-binding Rossmann-fold domains"/>
    <property type="match status" value="1"/>
</dbReference>
<evidence type="ECO:0000313" key="4">
    <source>
        <dbReference type="Proteomes" id="UP000003844"/>
    </source>
</evidence>
<dbReference type="PRINTS" id="PR00081">
    <property type="entry name" value="GDHRDH"/>
</dbReference>
<proteinExistence type="inferred from homology"/>
<organism evidence="3 4">
    <name type="scientific">Gillisia limnaea (strain DSM 15749 / LMG 21470 / R-8282)</name>
    <dbReference type="NCBI Taxonomy" id="865937"/>
    <lineage>
        <taxon>Bacteria</taxon>
        <taxon>Pseudomonadati</taxon>
        <taxon>Bacteroidota</taxon>
        <taxon>Flavobacteriia</taxon>
        <taxon>Flavobacteriales</taxon>
        <taxon>Flavobacteriaceae</taxon>
        <taxon>Gillisia</taxon>
    </lineage>
</organism>
<comment type="similarity">
    <text evidence="2">Belongs to the short-chain dehydrogenases/reductases (SDR) family.</text>
</comment>
<dbReference type="InterPro" id="IPR002347">
    <property type="entry name" value="SDR_fam"/>
</dbReference>
<dbReference type="RefSeq" id="WP_006987975.1">
    <property type="nucleotide sequence ID" value="NZ_JH594606.1"/>
</dbReference>
<dbReference type="Gene3D" id="3.40.50.720">
    <property type="entry name" value="NAD(P)-binding Rossmann-like Domain"/>
    <property type="match status" value="1"/>
</dbReference>
<dbReference type="AlphaFoldDB" id="H2BU57"/>
<reference evidence="4" key="1">
    <citation type="journal article" date="2012" name="Stand. Genomic Sci.">
        <title>Genome sequence of the Antarctic rhodopsins-containing flavobacterium Gillisia limnaea type strain (R-8282(T)).</title>
        <authorList>
            <person name="Riedel T."/>
            <person name="Held B."/>
            <person name="Nolan M."/>
            <person name="Lucas S."/>
            <person name="Lapidus A."/>
            <person name="Tice H."/>
            <person name="Del Rio T.G."/>
            <person name="Cheng J.F."/>
            <person name="Han C."/>
            <person name="Tapia R."/>
            <person name="Goodwin L.A."/>
            <person name="Pitluck S."/>
            <person name="Liolios K."/>
            <person name="Mavromatis K."/>
            <person name="Pagani I."/>
            <person name="Ivanova N."/>
            <person name="Mikhailova N."/>
            <person name="Pati A."/>
            <person name="Chen A."/>
            <person name="Palaniappan K."/>
            <person name="Land M."/>
            <person name="Rohde M."/>
            <person name="Tindall B.J."/>
            <person name="Detter J.C."/>
            <person name="Goker M."/>
            <person name="Bristow J."/>
            <person name="Eisen J.A."/>
            <person name="Markowitz V."/>
            <person name="Hugenholtz P."/>
            <person name="Kyrpides N.C."/>
            <person name="Klenk H.P."/>
            <person name="Woyke T."/>
        </authorList>
    </citation>
    <scope>NUCLEOTIDE SEQUENCE [LARGE SCALE GENOMIC DNA]</scope>
    <source>
        <strain evidence="4">DSM 15749 / LMG 21470 / R-8282</strain>
    </source>
</reference>
<dbReference type="OrthoDB" id="597510at2"/>
<dbReference type="InterPro" id="IPR036291">
    <property type="entry name" value="NAD(P)-bd_dom_sf"/>
</dbReference>
<sequence>MENFNLNELPNQPGKIAIVTGANAGLGYKTTLGLVQKKVKVIMACRDIEKGNNSKADLLKEVPDAQLEILQIDLSSLKSVKNFAKEFQKKYNALDLLINNAGVMMPPYHKTEDGFELQMAANYFGHFALTGLLLDLLKKTSGSRVVNISSLAHKKAKIDFEDLQSEKNYSKYKAYGQSKLACLMFARELQRKLDEHNCKNPISSAVHPGVSRTELFRHFPNWVSVVITPLAPLFTQDSKEGSHSTLMASLDKNVSKGGYYGPQGFKEMKGNPGKANVASQAKNEEDSKKLWKISEKETGVFYSF</sequence>
<dbReference type="GO" id="GO:0016491">
    <property type="term" value="F:oxidoreductase activity"/>
    <property type="evidence" value="ECO:0007669"/>
    <property type="project" value="UniProtKB-KW"/>
</dbReference>
<evidence type="ECO:0000256" key="1">
    <source>
        <dbReference type="ARBA" id="ARBA00023002"/>
    </source>
</evidence>
<evidence type="ECO:0000256" key="2">
    <source>
        <dbReference type="RuleBase" id="RU000363"/>
    </source>
</evidence>
<dbReference type="STRING" id="865937.Gilli_0967"/>